<dbReference type="InterPro" id="IPR028987">
    <property type="entry name" value="ATP_synth_B-like_membr_sf"/>
</dbReference>
<evidence type="ECO:0000256" key="16">
    <source>
        <dbReference type="SAM" id="MobiDB-lite"/>
    </source>
</evidence>
<dbReference type="InterPro" id="IPR005864">
    <property type="entry name" value="ATP_synth_F0_bsu_bac"/>
</dbReference>
<protein>
    <recommendedName>
        <fullName evidence="13">ATP synthase subunit b</fullName>
    </recommendedName>
    <alternativeName>
        <fullName evidence="13">ATP synthase F(0) sector subunit b</fullName>
    </alternativeName>
    <alternativeName>
        <fullName evidence="13">ATPase subunit I</fullName>
    </alternativeName>
    <alternativeName>
        <fullName evidence="13">F-type ATPase subunit b</fullName>
        <shortName evidence="13">F-ATPase subunit b</shortName>
    </alternativeName>
</protein>
<evidence type="ECO:0000256" key="11">
    <source>
        <dbReference type="ARBA" id="ARBA00025198"/>
    </source>
</evidence>
<keyword evidence="7 13" id="KW-1133">Transmembrane helix</keyword>
<comment type="similarity">
    <text evidence="1 13 14">Belongs to the ATPase B chain family.</text>
</comment>
<evidence type="ECO:0000256" key="7">
    <source>
        <dbReference type="ARBA" id="ARBA00022989"/>
    </source>
</evidence>
<evidence type="ECO:0000256" key="4">
    <source>
        <dbReference type="ARBA" id="ARBA00022547"/>
    </source>
</evidence>
<keyword evidence="8 13" id="KW-0406">Ion transport</keyword>
<dbReference type="GO" id="GO:0046933">
    <property type="term" value="F:proton-transporting ATP synthase activity, rotational mechanism"/>
    <property type="evidence" value="ECO:0007669"/>
    <property type="project" value="UniProtKB-UniRule"/>
</dbReference>
<dbReference type="GO" id="GO:0046961">
    <property type="term" value="F:proton-transporting ATPase activity, rotational mechanism"/>
    <property type="evidence" value="ECO:0007669"/>
    <property type="project" value="TreeGrafter"/>
</dbReference>
<evidence type="ECO:0000256" key="12">
    <source>
        <dbReference type="ARBA" id="ARBA00037847"/>
    </source>
</evidence>
<keyword evidence="15" id="KW-0175">Coiled coil</keyword>
<dbReference type="GO" id="GO:0045259">
    <property type="term" value="C:proton-transporting ATP synthase complex"/>
    <property type="evidence" value="ECO:0007669"/>
    <property type="project" value="UniProtKB-KW"/>
</dbReference>
<comment type="caution">
    <text evidence="17">The sequence shown here is derived from an EMBL/GenBank/DDBJ whole genome shotgun (WGS) entry which is preliminary data.</text>
</comment>
<feature type="region of interest" description="Disordered" evidence="16">
    <location>
        <begin position="1"/>
        <end position="21"/>
    </location>
</feature>
<comment type="function">
    <text evidence="13">Component of the F(0) channel, it forms part of the peripheral stalk, linking F(1) to F(0).</text>
</comment>
<dbReference type="CDD" id="cd06503">
    <property type="entry name" value="ATP-synt_Fo_b"/>
    <property type="match status" value="1"/>
</dbReference>
<evidence type="ECO:0000256" key="10">
    <source>
        <dbReference type="ARBA" id="ARBA00023310"/>
    </source>
</evidence>
<evidence type="ECO:0000256" key="2">
    <source>
        <dbReference type="ARBA" id="ARBA00022448"/>
    </source>
</evidence>
<keyword evidence="4 13" id="KW-0138">CF(0)</keyword>
<evidence type="ECO:0000256" key="9">
    <source>
        <dbReference type="ARBA" id="ARBA00023136"/>
    </source>
</evidence>
<keyword evidence="2 13" id="KW-0813">Transport</keyword>
<feature type="coiled-coil region" evidence="15">
    <location>
        <begin position="64"/>
        <end position="105"/>
    </location>
</feature>
<evidence type="ECO:0000256" key="3">
    <source>
        <dbReference type="ARBA" id="ARBA00022475"/>
    </source>
</evidence>
<keyword evidence="5 13" id="KW-0812">Transmembrane</keyword>
<dbReference type="PANTHER" id="PTHR33445">
    <property type="entry name" value="ATP SYNTHASE SUBUNIT B', CHLOROPLASTIC"/>
    <property type="match status" value="1"/>
</dbReference>
<evidence type="ECO:0000313" key="18">
    <source>
        <dbReference type="Proteomes" id="UP000230251"/>
    </source>
</evidence>
<keyword evidence="9 13" id="KW-0472">Membrane</keyword>
<keyword evidence="10 13" id="KW-0066">ATP synthesis</keyword>
<evidence type="ECO:0000256" key="13">
    <source>
        <dbReference type="HAMAP-Rule" id="MF_01398"/>
    </source>
</evidence>
<dbReference type="AlphaFoldDB" id="A0A2M8EP44"/>
<evidence type="ECO:0000256" key="1">
    <source>
        <dbReference type="ARBA" id="ARBA00005513"/>
    </source>
</evidence>
<evidence type="ECO:0000256" key="15">
    <source>
        <dbReference type="SAM" id="Coils"/>
    </source>
</evidence>
<organism evidence="17 18">
    <name type="scientific">Candidatus Uhrbacteria bacterium CG_4_9_14_0_2_um_filter_41_50</name>
    <dbReference type="NCBI Taxonomy" id="1975031"/>
    <lineage>
        <taxon>Bacteria</taxon>
        <taxon>Candidatus Uhriibacteriota</taxon>
    </lineage>
</organism>
<gene>
    <name evidence="13 17" type="primary">atpF</name>
    <name evidence="17" type="ORF">CO057_02485</name>
</gene>
<evidence type="ECO:0000256" key="6">
    <source>
        <dbReference type="ARBA" id="ARBA00022781"/>
    </source>
</evidence>
<dbReference type="Proteomes" id="UP000230251">
    <property type="component" value="Unassembled WGS sequence"/>
</dbReference>
<dbReference type="NCBIfam" id="TIGR01144">
    <property type="entry name" value="ATP_synt_b"/>
    <property type="match status" value="1"/>
</dbReference>
<keyword evidence="6 13" id="KW-0375">Hydrogen ion transport</keyword>
<reference evidence="18" key="1">
    <citation type="submission" date="2017-09" db="EMBL/GenBank/DDBJ databases">
        <title>Depth-based differentiation of microbial function through sediment-hosted aquifers and enrichment of novel symbionts in the deep terrestrial subsurface.</title>
        <authorList>
            <person name="Probst A.J."/>
            <person name="Ladd B."/>
            <person name="Jarett J.K."/>
            <person name="Geller-Mcgrath D.E."/>
            <person name="Sieber C.M.K."/>
            <person name="Emerson J.B."/>
            <person name="Anantharaman K."/>
            <person name="Thomas B.C."/>
            <person name="Malmstrom R."/>
            <person name="Stieglmeier M."/>
            <person name="Klingl A."/>
            <person name="Woyke T."/>
            <person name="Ryan C.M."/>
            <person name="Banfield J.F."/>
        </authorList>
    </citation>
    <scope>NUCLEOTIDE SEQUENCE [LARGE SCALE GENOMIC DNA]</scope>
</reference>
<accession>A0A2M8EP44</accession>
<evidence type="ECO:0000313" key="17">
    <source>
        <dbReference type="EMBL" id="PJC24509.1"/>
    </source>
</evidence>
<dbReference type="Gene3D" id="6.10.250.1580">
    <property type="match status" value="1"/>
</dbReference>
<comment type="subcellular location">
    <subcellularLocation>
        <location evidence="13">Cell membrane</location>
        <topology evidence="13">Single-pass membrane protein</topology>
    </subcellularLocation>
    <subcellularLocation>
        <location evidence="12">Endomembrane system</location>
        <topology evidence="12">Single-pass membrane protein</topology>
    </subcellularLocation>
</comment>
<evidence type="ECO:0000256" key="5">
    <source>
        <dbReference type="ARBA" id="ARBA00022692"/>
    </source>
</evidence>
<evidence type="ECO:0000256" key="8">
    <source>
        <dbReference type="ARBA" id="ARBA00023065"/>
    </source>
</evidence>
<dbReference type="InterPro" id="IPR002146">
    <property type="entry name" value="ATP_synth_b/b'su_bac/chlpt"/>
</dbReference>
<dbReference type="SUPFAM" id="SSF81573">
    <property type="entry name" value="F1F0 ATP synthase subunit B, membrane domain"/>
    <property type="match status" value="1"/>
</dbReference>
<feature type="coiled-coil region" evidence="15">
    <location>
        <begin position="134"/>
        <end position="161"/>
    </location>
</feature>
<comment type="subunit">
    <text evidence="13">F-type ATPases have 2 components, F(1) - the catalytic core - and F(0) - the membrane proton channel. F(1) has five subunits: alpha(3), beta(3), gamma(1), delta(1), epsilon(1). F(0) has three main subunits: a(1), b(2) and c(10-14). The alpha and beta chains form an alternating ring which encloses part of the gamma chain. F(1) is attached to F(0) by a central stalk formed by the gamma and epsilon chains, while a peripheral stalk is formed by the delta and b chains.</text>
</comment>
<name>A0A2M8EP44_9BACT</name>
<keyword evidence="3 13" id="KW-1003">Cell membrane</keyword>
<dbReference type="HAMAP" id="MF_01398">
    <property type="entry name" value="ATP_synth_b_bprime"/>
    <property type="match status" value="1"/>
</dbReference>
<sequence length="188" mass="21654">MDEETAGTIQETHEETQTESENPIVAVAGQFGLNGQMFTAQLINFLLVLIVLWRFAYRPIVRMLDEREEKIEKSVKQADEIEKRVSEIEKERDEVMNTARREAQEIADKAHKQGEERREEIIGAAKREVERVIVKGKEQLVAEKEAMMRELKKEIIDIAMKAATRIAEDQIDESKSKSLAEEAVRKMI</sequence>
<dbReference type="EMBL" id="PFSI01000036">
    <property type="protein sequence ID" value="PJC24509.1"/>
    <property type="molecule type" value="Genomic_DNA"/>
</dbReference>
<dbReference type="GO" id="GO:0012505">
    <property type="term" value="C:endomembrane system"/>
    <property type="evidence" value="ECO:0007669"/>
    <property type="project" value="UniProtKB-SubCell"/>
</dbReference>
<dbReference type="GO" id="GO:0005886">
    <property type="term" value="C:plasma membrane"/>
    <property type="evidence" value="ECO:0007669"/>
    <property type="project" value="UniProtKB-SubCell"/>
</dbReference>
<proteinExistence type="inferred from homology"/>
<dbReference type="InterPro" id="IPR050059">
    <property type="entry name" value="ATP_synthase_B_chain"/>
</dbReference>
<dbReference type="Pfam" id="PF00430">
    <property type="entry name" value="ATP-synt_B"/>
    <property type="match status" value="1"/>
</dbReference>
<comment type="function">
    <text evidence="11 13">F(1)F(0) ATP synthase produces ATP from ADP in the presence of a proton or sodium gradient. F-type ATPases consist of two structural domains, F(1) containing the extramembraneous catalytic core and F(0) containing the membrane proton channel, linked together by a central stalk and a peripheral stalk. During catalysis, ATP synthesis in the catalytic domain of F(1) is coupled via a rotary mechanism of the central stalk subunits to proton translocation.</text>
</comment>
<feature type="transmembrane region" description="Helical" evidence="13">
    <location>
        <begin position="38"/>
        <end position="57"/>
    </location>
</feature>
<evidence type="ECO:0000256" key="14">
    <source>
        <dbReference type="RuleBase" id="RU003848"/>
    </source>
</evidence>
<dbReference type="PANTHER" id="PTHR33445:SF1">
    <property type="entry name" value="ATP SYNTHASE SUBUNIT B"/>
    <property type="match status" value="1"/>
</dbReference>